<protein>
    <submittedName>
        <fullName evidence="1">Uncharacterized protein</fullName>
    </submittedName>
</protein>
<dbReference type="Gene3D" id="3.40.190.10">
    <property type="entry name" value="Periplasmic binding protein-like II"/>
    <property type="match status" value="1"/>
</dbReference>
<evidence type="ECO:0000313" key="1">
    <source>
        <dbReference type="EMBL" id="RDU38154.1"/>
    </source>
</evidence>
<dbReference type="Gene3D" id="3.40.190.150">
    <property type="entry name" value="Bordetella uptake gene, domain 1"/>
    <property type="match status" value="1"/>
</dbReference>
<name>A0A3D8GUK6_9BACI</name>
<accession>A0A3D8GUK6</accession>
<dbReference type="EMBL" id="QNQT01000001">
    <property type="protein sequence ID" value="RDU38154.1"/>
    <property type="molecule type" value="Genomic_DNA"/>
</dbReference>
<dbReference type="OrthoDB" id="9780943at2"/>
<dbReference type="Proteomes" id="UP000257144">
    <property type="component" value="Unassembled WGS sequence"/>
</dbReference>
<comment type="caution">
    <text evidence="1">The sequence shown here is derived from an EMBL/GenBank/DDBJ whole genome shotgun (WGS) entry which is preliminary data.</text>
</comment>
<evidence type="ECO:0000313" key="2">
    <source>
        <dbReference type="Proteomes" id="UP000257144"/>
    </source>
</evidence>
<reference evidence="1 2" key="1">
    <citation type="submission" date="2018-07" db="EMBL/GenBank/DDBJ databases">
        <title>Bacillus sp. YLB-04 draft genome sequence.</title>
        <authorList>
            <person name="Yu L."/>
            <person name="Tang X."/>
        </authorList>
    </citation>
    <scope>NUCLEOTIDE SEQUENCE [LARGE SCALE GENOMIC DNA]</scope>
    <source>
        <strain evidence="1 2">YLB-04</strain>
    </source>
</reference>
<sequence>MKEFPDVPTWKEQGVDVVLQHLRGEMGPPKMKDGQLDFWGPVPLKMSAKTARINENLNMNKANFMS</sequence>
<keyword evidence="2" id="KW-1185">Reference proteome</keyword>
<proteinExistence type="predicted"/>
<organism evidence="1 2">
    <name type="scientific">Neobacillus piezotolerans</name>
    <dbReference type="NCBI Taxonomy" id="2259171"/>
    <lineage>
        <taxon>Bacteria</taxon>
        <taxon>Bacillati</taxon>
        <taxon>Bacillota</taxon>
        <taxon>Bacilli</taxon>
        <taxon>Bacillales</taxon>
        <taxon>Bacillaceae</taxon>
        <taxon>Neobacillus</taxon>
    </lineage>
</organism>
<dbReference type="AlphaFoldDB" id="A0A3D8GUK6"/>
<gene>
    <name evidence="1" type="ORF">DRW41_00870</name>
</gene>
<dbReference type="InterPro" id="IPR042100">
    <property type="entry name" value="Bug_dom1"/>
</dbReference>